<name>W6JSK0_9MICO</name>
<gene>
    <name evidence="1" type="ORF">BN11_1200011</name>
</gene>
<reference evidence="1 2" key="1">
    <citation type="journal article" date="2013" name="ISME J.">
        <title>A metabolic model for members of the genus Tetrasphaera involved in enhanced biological phosphorus removal.</title>
        <authorList>
            <person name="Kristiansen R."/>
            <person name="Nguyen H.T.T."/>
            <person name="Saunders A.M."/>
            <person name="Nielsen J.L."/>
            <person name="Wimmer R."/>
            <person name="Le V.Q."/>
            <person name="McIlroy S.J."/>
            <person name="Petrovski S."/>
            <person name="Seviour R.J."/>
            <person name="Calteau A."/>
            <person name="Nielsen K.L."/>
            <person name="Nielsen P.H."/>
        </authorList>
    </citation>
    <scope>NUCLEOTIDE SEQUENCE [LARGE SCALE GENOMIC DNA]</scope>
    <source>
        <strain evidence="1 2">Ben110</strain>
    </source>
</reference>
<evidence type="ECO:0000313" key="1">
    <source>
        <dbReference type="EMBL" id="CCH71933.1"/>
    </source>
</evidence>
<dbReference type="EMBL" id="CAJA01000025">
    <property type="protein sequence ID" value="CCH71933.1"/>
    <property type="molecule type" value="Genomic_DNA"/>
</dbReference>
<organism evidence="1 2">
    <name type="scientific">Nostocoides australiense Ben110</name>
    <dbReference type="NCBI Taxonomy" id="1193182"/>
    <lineage>
        <taxon>Bacteria</taxon>
        <taxon>Bacillati</taxon>
        <taxon>Actinomycetota</taxon>
        <taxon>Actinomycetes</taxon>
        <taxon>Micrococcales</taxon>
        <taxon>Intrasporangiaceae</taxon>
        <taxon>Nostocoides</taxon>
    </lineage>
</organism>
<protein>
    <submittedName>
        <fullName evidence="1">Uncharacterized protein</fullName>
    </submittedName>
</protein>
<dbReference type="STRING" id="1193182.BN11_1200011"/>
<sequence length="35" mass="4025">MAVSGLMLPRPVSFCTQELFTHDFGSVRIRDRFLP</sequence>
<dbReference type="AlphaFoldDB" id="W6JSK0"/>
<keyword evidence="2" id="KW-1185">Reference proteome</keyword>
<accession>W6JSK0</accession>
<comment type="caution">
    <text evidence="1">The sequence shown here is derived from an EMBL/GenBank/DDBJ whole genome shotgun (WGS) entry which is preliminary data.</text>
</comment>
<evidence type="ECO:0000313" key="2">
    <source>
        <dbReference type="Proteomes" id="UP000035763"/>
    </source>
</evidence>
<proteinExistence type="predicted"/>
<dbReference type="Proteomes" id="UP000035763">
    <property type="component" value="Unassembled WGS sequence"/>
</dbReference>